<reference evidence="2" key="1">
    <citation type="submission" date="2018-11" db="EMBL/GenBank/DDBJ databases">
        <authorList>
            <consortium name="Genoscope - CEA"/>
            <person name="William W."/>
        </authorList>
    </citation>
    <scope>NUCLEOTIDE SEQUENCE</scope>
</reference>
<evidence type="ECO:0000313" key="2">
    <source>
        <dbReference type="EMBL" id="VDC69960.1"/>
    </source>
</evidence>
<sequence>TLLLSTSFFGIVNALLTIRKLNAVRKKPRLPFRNFHRFFYSVSLHLLRRFFSILGRITLLMFLRRLVSKFDIFLEKMFGFATSL</sequence>
<protein>
    <submittedName>
        <fullName evidence="1">Uncharacterized protein</fullName>
    </submittedName>
</protein>
<gene>
    <name evidence="2" type="ORF">BRAA05T19674Z</name>
    <name evidence="1" type="ORF">BRAPAZ1V2_A05P07090.2</name>
</gene>
<accession>A0A3P5ZAJ5</accession>
<dbReference type="EMBL" id="LS974621">
    <property type="protein sequence ID" value="CAG7874188.1"/>
    <property type="molecule type" value="Genomic_DNA"/>
</dbReference>
<organism evidence="2">
    <name type="scientific">Brassica campestris</name>
    <name type="common">Field mustard</name>
    <dbReference type="NCBI Taxonomy" id="3711"/>
    <lineage>
        <taxon>Eukaryota</taxon>
        <taxon>Viridiplantae</taxon>
        <taxon>Streptophyta</taxon>
        <taxon>Embryophyta</taxon>
        <taxon>Tracheophyta</taxon>
        <taxon>Spermatophyta</taxon>
        <taxon>Magnoliopsida</taxon>
        <taxon>eudicotyledons</taxon>
        <taxon>Gunneridae</taxon>
        <taxon>Pentapetalae</taxon>
        <taxon>rosids</taxon>
        <taxon>malvids</taxon>
        <taxon>Brassicales</taxon>
        <taxon>Brassicaceae</taxon>
        <taxon>Brassiceae</taxon>
        <taxon>Brassica</taxon>
    </lineage>
</organism>
<dbReference type="Proteomes" id="UP000694005">
    <property type="component" value="Chromosome A05"/>
</dbReference>
<feature type="non-terminal residue" evidence="2">
    <location>
        <position position="1"/>
    </location>
</feature>
<evidence type="ECO:0000313" key="1">
    <source>
        <dbReference type="EMBL" id="CAG7874188.1"/>
    </source>
</evidence>
<proteinExistence type="predicted"/>
<dbReference type="AlphaFoldDB" id="A0A3P5ZAJ5"/>
<name>A0A3P5ZAJ5_BRACM</name>
<dbReference type="Gramene" id="A05p07090.2_BraZ1">
    <property type="protein sequence ID" value="A05p07090.2_BraZ1.CDS"/>
    <property type="gene ID" value="A05g07090.2_BraZ1"/>
</dbReference>
<dbReference type="EMBL" id="LR031570">
    <property type="protein sequence ID" value="VDC69960.1"/>
    <property type="molecule type" value="Genomic_DNA"/>
</dbReference>